<feature type="signal peptide" evidence="1">
    <location>
        <begin position="1"/>
        <end position="19"/>
    </location>
</feature>
<comment type="caution">
    <text evidence="3">The sequence shown here is derived from an EMBL/GenBank/DDBJ whole genome shotgun (WGS) entry which is preliminary data.</text>
</comment>
<dbReference type="PANTHER" id="PTHR47797">
    <property type="entry name" value="DEHYDROGENASE, PUTATIVE (AFU_ORTHOLOGUE AFUA_8G05805)-RELATED"/>
    <property type="match status" value="1"/>
</dbReference>
<dbReference type="Proteomes" id="UP001628179">
    <property type="component" value="Unassembled WGS sequence"/>
</dbReference>
<accession>A0ABQ0G7R9</accession>
<evidence type="ECO:0000313" key="4">
    <source>
        <dbReference type="Proteomes" id="UP001628179"/>
    </source>
</evidence>
<feature type="domain" description="Cellobiose dehydrogenase-like cytochrome" evidence="2">
    <location>
        <begin position="34"/>
        <end position="206"/>
    </location>
</feature>
<gene>
    <name evidence="3" type="ORF">MFIFM68171_03919</name>
</gene>
<dbReference type="GeneID" id="98174662"/>
<dbReference type="CDD" id="cd09630">
    <property type="entry name" value="CDH_like_cytochrome"/>
    <property type="match status" value="1"/>
</dbReference>
<dbReference type="Pfam" id="PF16010">
    <property type="entry name" value="CDH-cyt"/>
    <property type="match status" value="1"/>
</dbReference>
<dbReference type="SUPFAM" id="SSF49344">
    <property type="entry name" value="CBD9-like"/>
    <property type="match status" value="1"/>
</dbReference>
<name>A0ABQ0G7R9_9PEZI</name>
<proteinExistence type="predicted"/>
<keyword evidence="1" id="KW-0732">Signal</keyword>
<evidence type="ECO:0000256" key="1">
    <source>
        <dbReference type="SAM" id="SignalP"/>
    </source>
</evidence>
<evidence type="ECO:0000313" key="3">
    <source>
        <dbReference type="EMBL" id="GAB1313709.1"/>
    </source>
</evidence>
<sequence length="218" mass="22674">MGLLQVATTVLVLGNAALGNPVPQGGTGSAAAKYCDPATTICYSEYTSPEGISYRIAIPDTATAGSFDILVQIVAPRTVGWAGIAWGGVMVNNPLLVGWANGETTVASSRRASARTYPTPYTGATYTVLPGSTANSTHWTLNVLAKGVSSWGNTNLDPSSTAVPFAYAQSAAPPTEPANNASRFSIHNTRGKWSHDLSNAKLANFTELVQRASEAPES</sequence>
<dbReference type="EMBL" id="BAAFSV010000002">
    <property type="protein sequence ID" value="GAB1313709.1"/>
    <property type="molecule type" value="Genomic_DNA"/>
</dbReference>
<dbReference type="PANTHER" id="PTHR47797:SF5">
    <property type="entry name" value="CELLOBIOSE DEHYDROGENASE CYTOCHROME DOMAIN-CONTAINING PROTEIN"/>
    <property type="match status" value="1"/>
</dbReference>
<dbReference type="RefSeq" id="XP_070915440.1">
    <property type="nucleotide sequence ID" value="XM_071059339.1"/>
</dbReference>
<keyword evidence="4" id="KW-1185">Reference proteome</keyword>
<dbReference type="InterPro" id="IPR015920">
    <property type="entry name" value="Cellobiose_DH-like_cyt"/>
</dbReference>
<reference evidence="3 4" key="1">
    <citation type="submission" date="2024-09" db="EMBL/GenBank/DDBJ databases">
        <title>Itraconazole resistance in Madurella fahalii resulting from another homologue of gene encoding cytochrome P450 14-alpha sterol demethylase (CYP51).</title>
        <authorList>
            <person name="Yoshioka I."/>
            <person name="Fahal A.H."/>
            <person name="Kaneko S."/>
            <person name="Yaguchi T."/>
        </authorList>
    </citation>
    <scope>NUCLEOTIDE SEQUENCE [LARGE SCALE GENOMIC DNA]</scope>
    <source>
        <strain evidence="3 4">IFM 68171</strain>
    </source>
</reference>
<dbReference type="Gene3D" id="2.60.40.1210">
    <property type="entry name" value="Cellobiose dehydrogenase, cytochrome domain"/>
    <property type="match status" value="1"/>
</dbReference>
<protein>
    <submittedName>
        <fullName evidence="3">Cellobiose dehydrogenase cytochrome domain-containing protein</fullName>
    </submittedName>
</protein>
<organism evidence="3 4">
    <name type="scientific">Madurella fahalii</name>
    <dbReference type="NCBI Taxonomy" id="1157608"/>
    <lineage>
        <taxon>Eukaryota</taxon>
        <taxon>Fungi</taxon>
        <taxon>Dikarya</taxon>
        <taxon>Ascomycota</taxon>
        <taxon>Pezizomycotina</taxon>
        <taxon>Sordariomycetes</taxon>
        <taxon>Sordariomycetidae</taxon>
        <taxon>Sordariales</taxon>
        <taxon>Sordariales incertae sedis</taxon>
        <taxon>Madurella</taxon>
    </lineage>
</organism>
<feature type="chain" id="PRO_5046692427" evidence="1">
    <location>
        <begin position="20"/>
        <end position="218"/>
    </location>
</feature>
<evidence type="ECO:0000259" key="2">
    <source>
        <dbReference type="Pfam" id="PF16010"/>
    </source>
</evidence>